<keyword evidence="2" id="KW-0472">Membrane</keyword>
<feature type="compositionally biased region" description="Basic and acidic residues" evidence="1">
    <location>
        <begin position="480"/>
        <end position="500"/>
    </location>
</feature>
<dbReference type="Gene3D" id="2.60.40.640">
    <property type="match status" value="1"/>
</dbReference>
<dbReference type="InterPro" id="IPR014752">
    <property type="entry name" value="Arrestin-like_C"/>
</dbReference>
<dbReference type="AlphaFoldDB" id="A0A0F7SWL5"/>
<sequence>MSSFSVSPPTYEQASSPSESIVPNIMVRIPSHYPHLHHHLRPETQSYNVSKPKATLVLSSRGVFVQPGGRTWSHALEDLSLPGGSEDNKPGTQGRVHGVLHVISPVRRKVKGIRVKVEARHRIWISSEGLWEDESVWKREVWVEEDEEAKRKFGPGTEVQLEQGINTYEFSMIIPPDVPTYEKSPFGKVKWTVTGTVLGTGGLLSADLQDDCSIYVVSNPVREEGALQLTIANEGLSPTFGLYSLRMTSNEFIVASPLGLSFTLFGVPSIMTIFAIRCYLFQHVVIKSTRRQGRVEHARSPRKLICLDGPADGYSNKGFAQKARKDKTTLLEGKSLQGGEWRWRKVGKLLDEDSIRPTTLPGTKTSLAFSSELVFEVIFNETTPGGPEGEVKCATLYKHNVNIASCGCMIQHVTLPNYAESDSVELHPGVRGGTVICMCDQRWDRLEAQEKEIMHQNEHTSFTDPDALTGLDLPSNTRESNQREEVSGSRNRERKVGEIY</sequence>
<evidence type="ECO:0000313" key="3">
    <source>
        <dbReference type="EMBL" id="CED85045.1"/>
    </source>
</evidence>
<keyword evidence="2" id="KW-0812">Transmembrane</keyword>
<name>A0A0F7SWL5_PHARH</name>
<evidence type="ECO:0000256" key="2">
    <source>
        <dbReference type="SAM" id="Phobius"/>
    </source>
</evidence>
<organism evidence="3">
    <name type="scientific">Phaffia rhodozyma</name>
    <name type="common">Yeast</name>
    <name type="synonym">Xanthophyllomyces dendrorhous</name>
    <dbReference type="NCBI Taxonomy" id="264483"/>
    <lineage>
        <taxon>Eukaryota</taxon>
        <taxon>Fungi</taxon>
        <taxon>Dikarya</taxon>
        <taxon>Basidiomycota</taxon>
        <taxon>Agaricomycotina</taxon>
        <taxon>Tremellomycetes</taxon>
        <taxon>Cystofilobasidiales</taxon>
        <taxon>Mrakiaceae</taxon>
        <taxon>Phaffia</taxon>
    </lineage>
</organism>
<evidence type="ECO:0008006" key="4">
    <source>
        <dbReference type="Google" id="ProtNLM"/>
    </source>
</evidence>
<keyword evidence="2" id="KW-1133">Transmembrane helix</keyword>
<accession>A0A0F7SWL5</accession>
<dbReference type="EMBL" id="LN483332">
    <property type="protein sequence ID" value="CED85045.1"/>
    <property type="molecule type" value="Genomic_DNA"/>
</dbReference>
<proteinExistence type="predicted"/>
<evidence type="ECO:0000256" key="1">
    <source>
        <dbReference type="SAM" id="MobiDB-lite"/>
    </source>
</evidence>
<reference evidence="3" key="1">
    <citation type="submission" date="2014-08" db="EMBL/GenBank/DDBJ databases">
        <authorList>
            <person name="Sharma Rahul"/>
            <person name="Thines Marco"/>
        </authorList>
    </citation>
    <scope>NUCLEOTIDE SEQUENCE</scope>
</reference>
<feature type="region of interest" description="Disordered" evidence="1">
    <location>
        <begin position="456"/>
        <end position="500"/>
    </location>
</feature>
<protein>
    <recommendedName>
        <fullName evidence="4">Immunoglobulin E-set</fullName>
    </recommendedName>
</protein>
<feature type="transmembrane region" description="Helical" evidence="2">
    <location>
        <begin position="258"/>
        <end position="281"/>
    </location>
</feature>